<proteinExistence type="predicted"/>
<feature type="transmembrane region" description="Helical" evidence="1">
    <location>
        <begin position="370"/>
        <end position="388"/>
    </location>
</feature>
<evidence type="ECO:0000256" key="1">
    <source>
        <dbReference type="SAM" id="Phobius"/>
    </source>
</evidence>
<feature type="transmembrane region" description="Helical" evidence="1">
    <location>
        <begin position="146"/>
        <end position="169"/>
    </location>
</feature>
<feature type="transmembrane region" description="Helical" evidence="1">
    <location>
        <begin position="246"/>
        <end position="271"/>
    </location>
</feature>
<sequence length="435" mass="44719">MKTNGPMPLVGGARLPLGFIGFGLVALVTACAWLAWEPSLVLQPHLHPRVVALAHLWLPGFLLSVCFGATYQLTPVVLGEPLAWERVTWGHLGLHAAGVPAMVAGFLTGRMDVAAAGGAAVAMGVILFSANVWVTFARAKRRDAIGWSLPLAGGWLVLTVLGGLLLAAMKLGLSVPVSPLGLLRAHAHAGLAGFFLTLVQGVAFQLVPMFTLGEVRRPWRVAAGLVGTQAGLVGLAGGLVMERSELVWAGAAGIAVGVALSGIELVATLGARRKRRLEPGLKAFVAGAGAVGVSVIVGGVLVWAEPGVAALRGAMGYGVAIIGGAMALMVMGMLCKIVPFLVWMRAYGPKVGRVAVPAAHTLGNAGWERAWLGLHVAGVMALGVGAMMESVVVVSAGAWMLAGGVSFFAMNAARVLGHLRVSNAAGLRLTRPTFL</sequence>
<keyword evidence="3" id="KW-1185">Reference proteome</keyword>
<evidence type="ECO:0008006" key="4">
    <source>
        <dbReference type="Google" id="ProtNLM"/>
    </source>
</evidence>
<feature type="transmembrane region" description="Helical" evidence="1">
    <location>
        <begin position="219"/>
        <end position="240"/>
    </location>
</feature>
<feature type="transmembrane region" description="Helical" evidence="1">
    <location>
        <begin position="189"/>
        <end position="207"/>
    </location>
</feature>
<feature type="transmembrane region" description="Helical" evidence="1">
    <location>
        <begin position="56"/>
        <end position="77"/>
    </location>
</feature>
<organism evidence="2 3">
    <name type="scientific">Nibricoccus aquaticus</name>
    <dbReference type="NCBI Taxonomy" id="2576891"/>
    <lineage>
        <taxon>Bacteria</taxon>
        <taxon>Pseudomonadati</taxon>
        <taxon>Verrucomicrobiota</taxon>
        <taxon>Opitutia</taxon>
        <taxon>Opitutales</taxon>
        <taxon>Opitutaceae</taxon>
        <taxon>Nibricoccus</taxon>
    </lineage>
</organism>
<evidence type="ECO:0000313" key="3">
    <source>
        <dbReference type="Proteomes" id="UP000217265"/>
    </source>
</evidence>
<gene>
    <name evidence="2" type="ORF">CMV30_05965</name>
</gene>
<dbReference type="EMBL" id="CP023344">
    <property type="protein sequence ID" value="ATC63536.1"/>
    <property type="molecule type" value="Genomic_DNA"/>
</dbReference>
<dbReference type="OrthoDB" id="5245199at2"/>
<keyword evidence="1" id="KW-0472">Membrane</keyword>
<feature type="transmembrane region" description="Helical" evidence="1">
    <location>
        <begin position="394"/>
        <end position="413"/>
    </location>
</feature>
<dbReference type="InterPro" id="IPR036927">
    <property type="entry name" value="Cyt_c_oxase-like_su1_sf"/>
</dbReference>
<protein>
    <recommendedName>
        <fullName evidence="4">Cytochrome oxidase subunit I profile domain-containing protein</fullName>
    </recommendedName>
</protein>
<accession>A0A290QBD4</accession>
<dbReference type="Proteomes" id="UP000217265">
    <property type="component" value="Chromosome"/>
</dbReference>
<keyword evidence="1" id="KW-1133">Transmembrane helix</keyword>
<name>A0A290QBD4_9BACT</name>
<dbReference type="KEGG" id="vbh:CMV30_05965"/>
<feature type="transmembrane region" description="Helical" evidence="1">
    <location>
        <begin position="316"/>
        <end position="343"/>
    </location>
</feature>
<evidence type="ECO:0000313" key="2">
    <source>
        <dbReference type="EMBL" id="ATC63536.1"/>
    </source>
</evidence>
<feature type="transmembrane region" description="Helical" evidence="1">
    <location>
        <begin position="113"/>
        <end position="134"/>
    </location>
</feature>
<feature type="transmembrane region" description="Helical" evidence="1">
    <location>
        <begin position="283"/>
        <end position="304"/>
    </location>
</feature>
<dbReference type="Gene3D" id="1.20.210.10">
    <property type="entry name" value="Cytochrome c oxidase-like, subunit I domain"/>
    <property type="match status" value="1"/>
</dbReference>
<dbReference type="RefSeq" id="WP_096055168.1">
    <property type="nucleotide sequence ID" value="NZ_CP023344.1"/>
</dbReference>
<reference evidence="2 3" key="1">
    <citation type="submission" date="2017-09" db="EMBL/GenBank/DDBJ databases">
        <title>Complete genome sequence of Verrucomicrobial strain HZ-65, isolated from freshwater.</title>
        <authorList>
            <person name="Choi A."/>
        </authorList>
    </citation>
    <scope>NUCLEOTIDE SEQUENCE [LARGE SCALE GENOMIC DNA]</scope>
    <source>
        <strain evidence="2 3">HZ-65</strain>
    </source>
</reference>
<keyword evidence="1" id="KW-0812">Transmembrane</keyword>
<feature type="transmembrane region" description="Helical" evidence="1">
    <location>
        <begin position="12"/>
        <end position="36"/>
    </location>
</feature>
<dbReference type="AlphaFoldDB" id="A0A290QBD4"/>
<dbReference type="PROSITE" id="PS51257">
    <property type="entry name" value="PROKAR_LIPOPROTEIN"/>
    <property type="match status" value="1"/>
</dbReference>